<dbReference type="SMART" id="SM01079">
    <property type="entry name" value="CHASE"/>
    <property type="match status" value="1"/>
</dbReference>
<accession>A0A1I6G9W6</accession>
<dbReference type="InterPro" id="IPR042240">
    <property type="entry name" value="CHASE_sf"/>
</dbReference>
<dbReference type="GO" id="GO:0007165">
    <property type="term" value="P:signal transduction"/>
    <property type="evidence" value="ECO:0007669"/>
    <property type="project" value="UniProtKB-ARBA"/>
</dbReference>
<feature type="domain" description="GGDEF" evidence="11">
    <location>
        <begin position="383"/>
        <end position="543"/>
    </location>
</feature>
<dbReference type="GO" id="GO:0052621">
    <property type="term" value="F:diguanylate cyclase activity"/>
    <property type="evidence" value="ECO:0007669"/>
    <property type="project" value="UniProtKB-EC"/>
</dbReference>
<dbReference type="Pfam" id="PF03924">
    <property type="entry name" value="CHASE"/>
    <property type="match status" value="1"/>
</dbReference>
<dbReference type="SUPFAM" id="SSF55073">
    <property type="entry name" value="Nucleotide cyclase"/>
    <property type="match status" value="1"/>
</dbReference>
<evidence type="ECO:0000256" key="5">
    <source>
        <dbReference type="ARBA" id="ARBA00022989"/>
    </source>
</evidence>
<dbReference type="Proteomes" id="UP000199290">
    <property type="component" value="Unassembled WGS sequence"/>
</dbReference>
<dbReference type="Gene3D" id="3.30.450.350">
    <property type="entry name" value="CHASE domain"/>
    <property type="match status" value="1"/>
</dbReference>
<comment type="subcellular location">
    <subcellularLocation>
        <location evidence="2">Membrane</location>
    </subcellularLocation>
</comment>
<keyword evidence="4 9" id="KW-0812">Transmembrane</keyword>
<evidence type="ECO:0000256" key="3">
    <source>
        <dbReference type="ARBA" id="ARBA00012528"/>
    </source>
</evidence>
<evidence type="ECO:0000313" key="13">
    <source>
        <dbReference type="Proteomes" id="UP000199290"/>
    </source>
</evidence>
<dbReference type="PANTHER" id="PTHR45138:SF9">
    <property type="entry name" value="DIGUANYLATE CYCLASE DGCM-RELATED"/>
    <property type="match status" value="1"/>
</dbReference>
<dbReference type="GO" id="GO:0043709">
    <property type="term" value="P:cell adhesion involved in single-species biofilm formation"/>
    <property type="evidence" value="ECO:0007669"/>
    <property type="project" value="TreeGrafter"/>
</dbReference>
<dbReference type="GO" id="GO:0005886">
    <property type="term" value="C:plasma membrane"/>
    <property type="evidence" value="ECO:0007669"/>
    <property type="project" value="TreeGrafter"/>
</dbReference>
<evidence type="ECO:0000259" key="11">
    <source>
        <dbReference type="PROSITE" id="PS50887"/>
    </source>
</evidence>
<evidence type="ECO:0000256" key="7">
    <source>
        <dbReference type="ARBA" id="ARBA00034247"/>
    </source>
</evidence>
<evidence type="ECO:0000256" key="1">
    <source>
        <dbReference type="ARBA" id="ARBA00001946"/>
    </source>
</evidence>
<dbReference type="Pfam" id="PF00990">
    <property type="entry name" value="GGDEF"/>
    <property type="match status" value="1"/>
</dbReference>
<sequence>MCKLQFMKQRALLYAIAALIVGVTLSLGLGRLLYKEETRAIELEFKAEIDQLSASLEREALLNLEILFALKSAVAVMPEMTAERFNRLTREILERSPAIQAFAWAPFVKRSELDEFVRRQEEAFAEFAMTEASPDGLVGLTDRAWYVPVQYIEPLGQNRAALGFDLASEASRREALMEARESGEMVATAGIRLVQEPENQRGFLVFAPLYSLSADQGAGVDTRRHYGFINGVFRVGELVGQAVGLELTEDLLFEVLDITGSQKLMLYRSRNPEHLSWQPDLRYTVESISIAGRRWSVEAVPSRSYIEARRGLLPVFVSASGTVLVVVLVGYFLSGARKNAQLRVAKAELERISLTDALTGLANRRQFDAVLHKEYRRALREKTTLSLVMVDIDFFKEYNDEYGHPAGDACLRDVGGILREVVKRPADLVTRYGGEEFAIILPDTPQPETIAEACRQAVEARGIPHRLSSVAESVTISVGVAMLAPGGFSASQLSPEQRSLKPEASGEQGDQPSTGPALLVDEADDALYRAKESGRNQVCGPFTGVYAKR</sequence>
<dbReference type="InterPro" id="IPR043128">
    <property type="entry name" value="Rev_trsase/Diguanyl_cyclase"/>
</dbReference>
<dbReference type="Gene3D" id="3.30.70.270">
    <property type="match status" value="1"/>
</dbReference>
<gene>
    <name evidence="12" type="ORF">SAMN04488073_0282</name>
</gene>
<dbReference type="PROSITE" id="PS50839">
    <property type="entry name" value="CHASE"/>
    <property type="match status" value="1"/>
</dbReference>
<proteinExistence type="predicted"/>
<evidence type="ECO:0000256" key="4">
    <source>
        <dbReference type="ARBA" id="ARBA00022692"/>
    </source>
</evidence>
<dbReference type="FunFam" id="3.30.70.270:FF:000001">
    <property type="entry name" value="Diguanylate cyclase domain protein"/>
    <property type="match status" value="1"/>
</dbReference>
<dbReference type="GO" id="GO:1902201">
    <property type="term" value="P:negative regulation of bacterial-type flagellum-dependent cell motility"/>
    <property type="evidence" value="ECO:0007669"/>
    <property type="project" value="TreeGrafter"/>
</dbReference>
<organism evidence="12 13">
    <name type="scientific">Marinobacter gudaonensis</name>
    <dbReference type="NCBI Taxonomy" id="375760"/>
    <lineage>
        <taxon>Bacteria</taxon>
        <taxon>Pseudomonadati</taxon>
        <taxon>Pseudomonadota</taxon>
        <taxon>Gammaproteobacteria</taxon>
        <taxon>Pseudomonadales</taxon>
        <taxon>Marinobacteraceae</taxon>
        <taxon>Marinobacter</taxon>
    </lineage>
</organism>
<dbReference type="CDD" id="cd01949">
    <property type="entry name" value="GGDEF"/>
    <property type="match status" value="1"/>
</dbReference>
<dbReference type="EMBL" id="FOYV01000001">
    <property type="protein sequence ID" value="SFR38931.1"/>
    <property type="molecule type" value="Genomic_DNA"/>
</dbReference>
<evidence type="ECO:0000256" key="8">
    <source>
        <dbReference type="SAM" id="MobiDB-lite"/>
    </source>
</evidence>
<evidence type="ECO:0000256" key="6">
    <source>
        <dbReference type="ARBA" id="ARBA00023136"/>
    </source>
</evidence>
<keyword evidence="6 9" id="KW-0472">Membrane</keyword>
<comment type="cofactor">
    <cofactor evidence="1">
        <name>Mg(2+)</name>
        <dbReference type="ChEBI" id="CHEBI:18420"/>
    </cofactor>
</comment>
<evidence type="ECO:0000256" key="2">
    <source>
        <dbReference type="ARBA" id="ARBA00004370"/>
    </source>
</evidence>
<evidence type="ECO:0000259" key="10">
    <source>
        <dbReference type="PROSITE" id="PS50839"/>
    </source>
</evidence>
<feature type="transmembrane region" description="Helical" evidence="9">
    <location>
        <begin position="12"/>
        <end position="34"/>
    </location>
</feature>
<dbReference type="PROSITE" id="PS50887">
    <property type="entry name" value="GGDEF"/>
    <property type="match status" value="1"/>
</dbReference>
<dbReference type="STRING" id="375760.SAMN04488073_0282"/>
<keyword evidence="5 9" id="KW-1133">Transmembrane helix</keyword>
<evidence type="ECO:0000256" key="9">
    <source>
        <dbReference type="SAM" id="Phobius"/>
    </source>
</evidence>
<dbReference type="SMART" id="SM00267">
    <property type="entry name" value="GGDEF"/>
    <property type="match status" value="1"/>
</dbReference>
<dbReference type="InterPro" id="IPR050469">
    <property type="entry name" value="Diguanylate_Cyclase"/>
</dbReference>
<keyword evidence="13" id="KW-1185">Reference proteome</keyword>
<dbReference type="EC" id="2.7.7.65" evidence="3"/>
<dbReference type="PANTHER" id="PTHR45138">
    <property type="entry name" value="REGULATORY COMPONENTS OF SENSORY TRANSDUCTION SYSTEM"/>
    <property type="match status" value="1"/>
</dbReference>
<comment type="catalytic activity">
    <reaction evidence="7">
        <text>2 GTP = 3',3'-c-di-GMP + 2 diphosphate</text>
        <dbReference type="Rhea" id="RHEA:24898"/>
        <dbReference type="ChEBI" id="CHEBI:33019"/>
        <dbReference type="ChEBI" id="CHEBI:37565"/>
        <dbReference type="ChEBI" id="CHEBI:58805"/>
        <dbReference type="EC" id="2.7.7.65"/>
    </reaction>
</comment>
<dbReference type="InterPro" id="IPR029787">
    <property type="entry name" value="Nucleotide_cyclase"/>
</dbReference>
<dbReference type="InterPro" id="IPR006189">
    <property type="entry name" value="CHASE_dom"/>
</dbReference>
<evidence type="ECO:0000313" key="12">
    <source>
        <dbReference type="EMBL" id="SFR38931.1"/>
    </source>
</evidence>
<feature type="domain" description="CHASE" evidence="10">
    <location>
        <begin position="76"/>
        <end position="298"/>
    </location>
</feature>
<reference evidence="13" key="1">
    <citation type="submission" date="2016-10" db="EMBL/GenBank/DDBJ databases">
        <authorList>
            <person name="Varghese N."/>
            <person name="Submissions S."/>
        </authorList>
    </citation>
    <scope>NUCLEOTIDE SEQUENCE [LARGE SCALE GENOMIC DNA]</scope>
    <source>
        <strain evidence="13">CGMCC 1.6294</strain>
    </source>
</reference>
<feature type="transmembrane region" description="Helical" evidence="9">
    <location>
        <begin position="311"/>
        <end position="333"/>
    </location>
</feature>
<dbReference type="NCBIfam" id="TIGR00254">
    <property type="entry name" value="GGDEF"/>
    <property type="match status" value="1"/>
</dbReference>
<dbReference type="InterPro" id="IPR000160">
    <property type="entry name" value="GGDEF_dom"/>
</dbReference>
<dbReference type="AlphaFoldDB" id="A0A1I6G9W6"/>
<protein>
    <recommendedName>
        <fullName evidence="3">diguanylate cyclase</fullName>
        <ecNumber evidence="3">2.7.7.65</ecNumber>
    </recommendedName>
</protein>
<feature type="region of interest" description="Disordered" evidence="8">
    <location>
        <begin position="490"/>
        <end position="518"/>
    </location>
</feature>
<name>A0A1I6G9W6_9GAMM</name>